<feature type="region of interest" description="Disordered" evidence="1">
    <location>
        <begin position="1"/>
        <end position="165"/>
    </location>
</feature>
<evidence type="ECO:0000256" key="1">
    <source>
        <dbReference type="SAM" id="MobiDB-lite"/>
    </source>
</evidence>
<dbReference type="SMART" id="SM01034">
    <property type="entry name" value="BLUF"/>
    <property type="match status" value="1"/>
</dbReference>
<dbReference type="RefSeq" id="XP_025346216.1">
    <property type="nucleotide sequence ID" value="XM_025493118.1"/>
</dbReference>
<feature type="compositionally biased region" description="Low complexity" evidence="1">
    <location>
        <begin position="23"/>
        <end position="37"/>
    </location>
</feature>
<feature type="compositionally biased region" description="Basic and acidic residues" evidence="1">
    <location>
        <begin position="54"/>
        <end position="68"/>
    </location>
</feature>
<dbReference type="GO" id="GO:0071949">
    <property type="term" value="F:FAD binding"/>
    <property type="evidence" value="ECO:0007669"/>
    <property type="project" value="InterPro"/>
</dbReference>
<gene>
    <name evidence="3" type="ORF">BCV69DRAFT_284658</name>
</gene>
<evidence type="ECO:0000259" key="2">
    <source>
        <dbReference type="PROSITE" id="PS50925"/>
    </source>
</evidence>
<evidence type="ECO:0000313" key="4">
    <source>
        <dbReference type="Proteomes" id="UP000245942"/>
    </source>
</evidence>
<name>A0A316U0Y5_9BASI</name>
<evidence type="ECO:0000313" key="3">
    <source>
        <dbReference type="EMBL" id="PWN19056.1"/>
    </source>
</evidence>
<dbReference type="GO" id="GO:0009882">
    <property type="term" value="F:blue light photoreceptor activity"/>
    <property type="evidence" value="ECO:0007669"/>
    <property type="project" value="InterPro"/>
</dbReference>
<protein>
    <submittedName>
        <fullName evidence="3">BLUF-domain-containing protein</fullName>
    </submittedName>
</protein>
<sequence>MATVNTLRPGGGDAHNHHARGASSSHTSPPVSPSVTTANLHHYPMPSSTFRQGPSERVKRALALEEAQRSGSASGTGSAMRPTKSDTGLDPTSLDVDMDTRRPSVPALFTRLSSEPSSPSSERGSSGKTTPSMASMTSTSSSATTATATTSSSSSGNDDEEALAEGEDPLIQLVYTSSAKIRYLPRSELEGILASSRKTNARNDITGLLMYRDGSFAQFLEGPRSAVLDTFARIRADRRHRGVIVVLKRPVEKRDFAEWRMGFRDMDAELPAGGNTNEHKGEVGKSALEQEGRDAVLDLASVNVADLSHAEMSRAIRTLIKVFHQSLARPA</sequence>
<dbReference type="EMBL" id="KZ819333">
    <property type="protein sequence ID" value="PWN19056.1"/>
    <property type="molecule type" value="Genomic_DNA"/>
</dbReference>
<dbReference type="OrthoDB" id="2106504at2759"/>
<dbReference type="InterPro" id="IPR036046">
    <property type="entry name" value="Acylphosphatase-like_dom_sf"/>
</dbReference>
<dbReference type="AlphaFoldDB" id="A0A316U0Y5"/>
<dbReference type="PROSITE" id="PS50925">
    <property type="entry name" value="BLUF"/>
    <property type="match status" value="1"/>
</dbReference>
<organism evidence="3 4">
    <name type="scientific">Pseudomicrostroma glucosiphilum</name>
    <dbReference type="NCBI Taxonomy" id="1684307"/>
    <lineage>
        <taxon>Eukaryota</taxon>
        <taxon>Fungi</taxon>
        <taxon>Dikarya</taxon>
        <taxon>Basidiomycota</taxon>
        <taxon>Ustilaginomycotina</taxon>
        <taxon>Exobasidiomycetes</taxon>
        <taxon>Microstromatales</taxon>
        <taxon>Microstromatales incertae sedis</taxon>
        <taxon>Pseudomicrostroma</taxon>
    </lineage>
</organism>
<dbReference type="GeneID" id="37014852"/>
<dbReference type="Gene3D" id="3.30.70.100">
    <property type="match status" value="1"/>
</dbReference>
<dbReference type="Proteomes" id="UP000245942">
    <property type="component" value="Unassembled WGS sequence"/>
</dbReference>
<proteinExistence type="predicted"/>
<dbReference type="SUPFAM" id="SSF54975">
    <property type="entry name" value="Acylphosphatase/BLUF domain-like"/>
    <property type="match status" value="1"/>
</dbReference>
<feature type="domain" description="BLUF" evidence="2">
    <location>
        <begin position="170"/>
        <end position="262"/>
    </location>
</feature>
<keyword evidence="4" id="KW-1185">Reference proteome</keyword>
<reference evidence="3 4" key="1">
    <citation type="journal article" date="2018" name="Mol. Biol. Evol.">
        <title>Broad Genomic Sampling Reveals a Smut Pathogenic Ancestry of the Fungal Clade Ustilaginomycotina.</title>
        <authorList>
            <person name="Kijpornyongpan T."/>
            <person name="Mondo S.J."/>
            <person name="Barry K."/>
            <person name="Sandor L."/>
            <person name="Lee J."/>
            <person name="Lipzen A."/>
            <person name="Pangilinan J."/>
            <person name="LaButti K."/>
            <person name="Hainaut M."/>
            <person name="Henrissat B."/>
            <person name="Grigoriev I.V."/>
            <person name="Spatafora J.W."/>
            <person name="Aime M.C."/>
        </authorList>
    </citation>
    <scope>NUCLEOTIDE SEQUENCE [LARGE SCALE GENOMIC DNA]</scope>
    <source>
        <strain evidence="3 4">MCA 4718</strain>
    </source>
</reference>
<dbReference type="Pfam" id="PF04940">
    <property type="entry name" value="BLUF"/>
    <property type="match status" value="1"/>
</dbReference>
<dbReference type="InterPro" id="IPR007024">
    <property type="entry name" value="BLUF_domain"/>
</dbReference>
<accession>A0A316U0Y5</accession>
<feature type="compositionally biased region" description="Low complexity" evidence="1">
    <location>
        <begin position="113"/>
        <end position="155"/>
    </location>
</feature>